<dbReference type="SUPFAM" id="SSF47413">
    <property type="entry name" value="lambda repressor-like DNA-binding domains"/>
    <property type="match status" value="1"/>
</dbReference>
<name>A0ABR4TJA3_9PROT</name>
<accession>A0ABR4TJA3</accession>
<gene>
    <name evidence="3" type="ORF">SMB34_07690</name>
</gene>
<evidence type="ECO:0000313" key="3">
    <source>
        <dbReference type="EMBL" id="KEO52391.1"/>
    </source>
</evidence>
<dbReference type="PANTHER" id="PTHR46558">
    <property type="entry name" value="TRACRIPTIONAL REGULATORY PROTEIN-RELATED-RELATED"/>
    <property type="match status" value="1"/>
</dbReference>
<comment type="caution">
    <text evidence="3">The sequence shown here is derived from an EMBL/GenBank/DDBJ whole genome shotgun (WGS) entry which is preliminary data.</text>
</comment>
<protein>
    <submittedName>
        <fullName evidence="3">XRE family transcriptional regulator</fullName>
    </submittedName>
</protein>
<organism evidence="3 4">
    <name type="scientific">Thalassospira permensis NBRC 106175</name>
    <dbReference type="NCBI Taxonomy" id="1353532"/>
    <lineage>
        <taxon>Bacteria</taxon>
        <taxon>Pseudomonadati</taxon>
        <taxon>Pseudomonadota</taxon>
        <taxon>Alphaproteobacteria</taxon>
        <taxon>Rhodospirillales</taxon>
        <taxon>Thalassospiraceae</taxon>
        <taxon>Thalassospira</taxon>
    </lineage>
</organism>
<reference evidence="3 4" key="1">
    <citation type="submission" date="2013-07" db="EMBL/GenBank/DDBJ databases">
        <title>Thalassospira permensis NBRC 106175 Genome Sequencing.</title>
        <authorList>
            <person name="Lai Q."/>
            <person name="Shao Z."/>
        </authorList>
    </citation>
    <scope>NUCLEOTIDE SEQUENCE [LARGE SCALE GENOMIC DNA]</scope>
    <source>
        <strain evidence="3 4">NBRC 106175</strain>
    </source>
</reference>
<keyword evidence="1" id="KW-0238">DNA-binding</keyword>
<evidence type="ECO:0000313" key="4">
    <source>
        <dbReference type="Proteomes" id="UP000027463"/>
    </source>
</evidence>
<sequence length="136" mass="15412">MDEMSKINLLRDELSNKPVAVTMSFQTFRDIAPEMAESFLSDEELAELAIGEDDGSRYPFELASRIIDGEHPLKVYREWRDMTQTELAEKVGVAGNYISMIERGKNLPSRKLQHALARVLDVDYDMLEAGPAFEGE</sequence>
<dbReference type="InterPro" id="IPR001387">
    <property type="entry name" value="Cro/C1-type_HTH"/>
</dbReference>
<dbReference type="Gene3D" id="1.10.260.40">
    <property type="entry name" value="lambda repressor-like DNA-binding domains"/>
    <property type="match status" value="1"/>
</dbReference>
<dbReference type="EMBL" id="AUNC01000045">
    <property type="protein sequence ID" value="KEO52391.1"/>
    <property type="molecule type" value="Genomic_DNA"/>
</dbReference>
<dbReference type="CDD" id="cd00093">
    <property type="entry name" value="HTH_XRE"/>
    <property type="match status" value="1"/>
</dbReference>
<feature type="domain" description="HTH cro/C1-type" evidence="2">
    <location>
        <begin position="73"/>
        <end position="127"/>
    </location>
</feature>
<keyword evidence="4" id="KW-1185">Reference proteome</keyword>
<dbReference type="SMART" id="SM00530">
    <property type="entry name" value="HTH_XRE"/>
    <property type="match status" value="1"/>
</dbReference>
<evidence type="ECO:0000259" key="2">
    <source>
        <dbReference type="PROSITE" id="PS50943"/>
    </source>
</evidence>
<evidence type="ECO:0000256" key="1">
    <source>
        <dbReference type="ARBA" id="ARBA00023125"/>
    </source>
</evidence>
<dbReference type="PANTHER" id="PTHR46558:SF4">
    <property type="entry name" value="DNA-BIDING PHAGE PROTEIN"/>
    <property type="match status" value="1"/>
</dbReference>
<proteinExistence type="predicted"/>
<dbReference type="InterPro" id="IPR010982">
    <property type="entry name" value="Lambda_DNA-bd_dom_sf"/>
</dbReference>
<dbReference type="Proteomes" id="UP000027463">
    <property type="component" value="Unassembled WGS sequence"/>
</dbReference>
<dbReference type="PROSITE" id="PS50943">
    <property type="entry name" value="HTH_CROC1"/>
    <property type="match status" value="1"/>
</dbReference>
<dbReference type="Pfam" id="PF01381">
    <property type="entry name" value="HTH_3"/>
    <property type="match status" value="1"/>
</dbReference>